<dbReference type="STRING" id="1297750.SAMN05444405_11830"/>
<evidence type="ECO:0000313" key="3">
    <source>
        <dbReference type="Proteomes" id="UP000184509"/>
    </source>
</evidence>
<feature type="domain" description="DUF4172" evidence="1">
    <location>
        <begin position="5"/>
        <end position="38"/>
    </location>
</feature>
<dbReference type="OrthoDB" id="9814400at2"/>
<evidence type="ECO:0000313" key="2">
    <source>
        <dbReference type="EMBL" id="SHF95884.1"/>
    </source>
</evidence>
<dbReference type="AlphaFoldDB" id="A0A1M5FWW7"/>
<dbReference type="EMBL" id="FQTV01000018">
    <property type="protein sequence ID" value="SHF95884.1"/>
    <property type="molecule type" value="Genomic_DNA"/>
</dbReference>
<proteinExistence type="predicted"/>
<evidence type="ECO:0000259" key="1">
    <source>
        <dbReference type="Pfam" id="PF13776"/>
    </source>
</evidence>
<sequence>MRKVYIWQQDEWPHFIWNDAALSYKLGRVRALQGKLVGYELVGG</sequence>
<dbReference type="Proteomes" id="UP000184509">
    <property type="component" value="Unassembled WGS sequence"/>
</dbReference>
<dbReference type="Pfam" id="PF13776">
    <property type="entry name" value="DUF4172"/>
    <property type="match status" value="1"/>
</dbReference>
<name>A0A1M5FWW7_9BACE</name>
<reference evidence="2 3" key="1">
    <citation type="submission" date="2016-11" db="EMBL/GenBank/DDBJ databases">
        <authorList>
            <person name="Jaros S."/>
            <person name="Januszkiewicz K."/>
            <person name="Wedrychowicz H."/>
        </authorList>
    </citation>
    <scope>NUCLEOTIDE SEQUENCE [LARGE SCALE GENOMIC DNA]</scope>
    <source>
        <strain evidence="2 3">DSM 26991</strain>
    </source>
</reference>
<protein>
    <recommendedName>
        <fullName evidence="1">DUF4172 domain-containing protein</fullName>
    </recommendedName>
</protein>
<dbReference type="InterPro" id="IPR025230">
    <property type="entry name" value="DUF4172"/>
</dbReference>
<accession>A0A1M5FWW7</accession>
<organism evidence="2 3">
    <name type="scientific">Bacteroides luti</name>
    <dbReference type="NCBI Taxonomy" id="1297750"/>
    <lineage>
        <taxon>Bacteria</taxon>
        <taxon>Pseudomonadati</taxon>
        <taxon>Bacteroidota</taxon>
        <taxon>Bacteroidia</taxon>
        <taxon>Bacteroidales</taxon>
        <taxon>Bacteroidaceae</taxon>
        <taxon>Bacteroides</taxon>
    </lineage>
</organism>
<dbReference type="RefSeq" id="WP_083547715.1">
    <property type="nucleotide sequence ID" value="NZ_FQTV01000018.1"/>
</dbReference>
<gene>
    <name evidence="2" type="ORF">SAMN05444405_11830</name>
</gene>
<keyword evidence="3" id="KW-1185">Reference proteome</keyword>